<name>A0A1Q6DSR9_METT1</name>
<keyword evidence="2" id="KW-1185">Reference proteome</keyword>
<sequence length="274" mass="32552">MSFKNKEQAIDYIKNTNFQKQEKEDGEEEAEELGLEEAKEIIQETSFKLEIDLGAPPKEGETTFIYEALLKEGPGQRLYYRVMEAANKLKQKIQEIKTKIKEKTKKEEIWKDYQENRYLYFSREEYWKFIEKILDLEELLQFSATKAEGYIELNRTFNVSDWRKAKRKNTQLLETIQGDKAAGYGEEKNKYPIKEKPLTEKVNELSEPVSHIVGYLKGIAEILRDSKDLDQISREIEGYTTIKSRETPRYLDRHYMMTQHHREDLKDLLLEQET</sequence>
<comment type="caution">
    <text evidence="1">The sequence shown here is derived from an EMBL/GenBank/DDBJ whole genome shotgun (WGS) entry which is preliminary data.</text>
</comment>
<organism evidence="1 2">
    <name type="scientific">Methanohalarchaeum thermophilum</name>
    <dbReference type="NCBI Taxonomy" id="1903181"/>
    <lineage>
        <taxon>Archaea</taxon>
        <taxon>Methanobacteriati</taxon>
        <taxon>Methanobacteriota</taxon>
        <taxon>Methanonatronarchaeia</taxon>
        <taxon>Methanonatronarchaeales</taxon>
        <taxon>Methanonatronarchaeaceae</taxon>
        <taxon>Candidatus Methanohalarchaeum</taxon>
    </lineage>
</organism>
<protein>
    <submittedName>
        <fullName evidence="1">Uncharacterized protein</fullName>
    </submittedName>
</protein>
<gene>
    <name evidence="1" type="ORF">BTN85_2031</name>
</gene>
<reference evidence="1" key="1">
    <citation type="submission" date="2016-12" db="EMBL/GenBank/DDBJ databases">
        <title>Discovery of methanogenic haloarchaea.</title>
        <authorList>
            <person name="Sorokin D.Y."/>
            <person name="Makarova K.S."/>
            <person name="Abbas B."/>
            <person name="Ferrer M."/>
            <person name="Golyshin P.N."/>
        </authorList>
    </citation>
    <scope>NUCLEOTIDE SEQUENCE [LARGE SCALE GENOMIC DNA]</scope>
    <source>
        <strain evidence="1">HMET1</strain>
    </source>
</reference>
<accession>A0A1Q6DSR9</accession>
<dbReference type="Proteomes" id="UP000185744">
    <property type="component" value="Unassembled WGS sequence"/>
</dbReference>
<proteinExistence type="predicted"/>
<dbReference type="InParanoid" id="A0A1Q6DSR9"/>
<evidence type="ECO:0000313" key="1">
    <source>
        <dbReference type="EMBL" id="OKY77381.1"/>
    </source>
</evidence>
<dbReference type="AlphaFoldDB" id="A0A1Q6DSR9"/>
<dbReference type="EMBL" id="MSDW01000002">
    <property type="protein sequence ID" value="OKY77381.1"/>
    <property type="molecule type" value="Genomic_DNA"/>
</dbReference>
<evidence type="ECO:0000313" key="2">
    <source>
        <dbReference type="Proteomes" id="UP000185744"/>
    </source>
</evidence>